<proteinExistence type="predicted"/>
<dbReference type="AlphaFoldDB" id="A0A453FXJ1"/>
<dbReference type="Proteomes" id="UP000015105">
    <property type="component" value="Chromosome 3D"/>
</dbReference>
<reference evidence="2" key="1">
    <citation type="journal article" date="2014" name="Science">
        <title>Ancient hybridizations among the ancestral genomes of bread wheat.</title>
        <authorList>
            <consortium name="International Wheat Genome Sequencing Consortium,"/>
            <person name="Marcussen T."/>
            <person name="Sandve S.R."/>
            <person name="Heier L."/>
            <person name="Spannagl M."/>
            <person name="Pfeifer M."/>
            <person name="Jakobsen K.S."/>
            <person name="Wulff B.B."/>
            <person name="Steuernagel B."/>
            <person name="Mayer K.F."/>
            <person name="Olsen O.A."/>
        </authorList>
    </citation>
    <scope>NUCLEOTIDE SEQUENCE [LARGE SCALE GENOMIC DNA]</scope>
    <source>
        <strain evidence="2">cv. AL8/78</strain>
    </source>
</reference>
<reference evidence="1" key="5">
    <citation type="journal article" date="2021" name="G3 (Bethesda)">
        <title>Aegilops tauschii genome assembly Aet v5.0 features greater sequence contiguity and improved annotation.</title>
        <authorList>
            <person name="Wang L."/>
            <person name="Zhu T."/>
            <person name="Rodriguez J.C."/>
            <person name="Deal K.R."/>
            <person name="Dubcovsky J."/>
            <person name="McGuire P.E."/>
            <person name="Lux T."/>
            <person name="Spannagl M."/>
            <person name="Mayer K.F.X."/>
            <person name="Baldrich P."/>
            <person name="Meyers B.C."/>
            <person name="Huo N."/>
            <person name="Gu Y.Q."/>
            <person name="Zhou H."/>
            <person name="Devos K.M."/>
            <person name="Bennetzen J.L."/>
            <person name="Unver T."/>
            <person name="Budak H."/>
            <person name="Gulick P.J."/>
            <person name="Galiba G."/>
            <person name="Kalapos B."/>
            <person name="Nelson D.R."/>
            <person name="Li P."/>
            <person name="You F.M."/>
            <person name="Luo M.C."/>
            <person name="Dvorak J."/>
        </authorList>
    </citation>
    <scope>NUCLEOTIDE SEQUENCE [LARGE SCALE GENOMIC DNA]</scope>
    <source>
        <strain evidence="1">cv. AL8/78</strain>
    </source>
</reference>
<dbReference type="PANTHER" id="PTHR11439:SF486">
    <property type="entry name" value="RLK (RECEPTOR-LIKE KINASE) PROTEIN, PUTATIVE-RELATED"/>
    <property type="match status" value="1"/>
</dbReference>
<dbReference type="Gramene" id="AET3Gv20819000.3">
    <property type="protein sequence ID" value="AET3Gv20819000.3"/>
    <property type="gene ID" value="AET3Gv20819000"/>
</dbReference>
<dbReference type="PANTHER" id="PTHR11439">
    <property type="entry name" value="GAG-POL-RELATED RETROTRANSPOSON"/>
    <property type="match status" value="1"/>
</dbReference>
<accession>A0A453FXJ1</accession>
<reference evidence="1" key="3">
    <citation type="journal article" date="2017" name="Nature">
        <title>Genome sequence of the progenitor of the wheat D genome Aegilops tauschii.</title>
        <authorList>
            <person name="Luo M.C."/>
            <person name="Gu Y.Q."/>
            <person name="Puiu D."/>
            <person name="Wang H."/>
            <person name="Twardziok S.O."/>
            <person name="Deal K.R."/>
            <person name="Huo N."/>
            <person name="Zhu T."/>
            <person name="Wang L."/>
            <person name="Wang Y."/>
            <person name="McGuire P.E."/>
            <person name="Liu S."/>
            <person name="Long H."/>
            <person name="Ramasamy R.K."/>
            <person name="Rodriguez J.C."/>
            <person name="Van S.L."/>
            <person name="Yuan L."/>
            <person name="Wang Z."/>
            <person name="Xia Z."/>
            <person name="Xiao L."/>
            <person name="Anderson O.D."/>
            <person name="Ouyang S."/>
            <person name="Liang Y."/>
            <person name="Zimin A.V."/>
            <person name="Pertea G."/>
            <person name="Qi P."/>
            <person name="Bennetzen J.L."/>
            <person name="Dai X."/>
            <person name="Dawson M.W."/>
            <person name="Muller H.G."/>
            <person name="Kugler K."/>
            <person name="Rivarola-Duarte L."/>
            <person name="Spannagl M."/>
            <person name="Mayer K.F.X."/>
            <person name="Lu F.H."/>
            <person name="Bevan M.W."/>
            <person name="Leroy P."/>
            <person name="Li P."/>
            <person name="You F.M."/>
            <person name="Sun Q."/>
            <person name="Liu Z."/>
            <person name="Lyons E."/>
            <person name="Wicker T."/>
            <person name="Salzberg S.L."/>
            <person name="Devos K.M."/>
            <person name="Dvorak J."/>
        </authorList>
    </citation>
    <scope>NUCLEOTIDE SEQUENCE [LARGE SCALE GENOMIC DNA]</scope>
    <source>
        <strain evidence="1">cv. AL8/78</strain>
    </source>
</reference>
<evidence type="ECO:0000313" key="2">
    <source>
        <dbReference type="Proteomes" id="UP000015105"/>
    </source>
</evidence>
<organism evidence="1 2">
    <name type="scientific">Aegilops tauschii subsp. strangulata</name>
    <name type="common">Goatgrass</name>
    <dbReference type="NCBI Taxonomy" id="200361"/>
    <lineage>
        <taxon>Eukaryota</taxon>
        <taxon>Viridiplantae</taxon>
        <taxon>Streptophyta</taxon>
        <taxon>Embryophyta</taxon>
        <taxon>Tracheophyta</taxon>
        <taxon>Spermatophyta</taxon>
        <taxon>Magnoliopsida</taxon>
        <taxon>Liliopsida</taxon>
        <taxon>Poales</taxon>
        <taxon>Poaceae</taxon>
        <taxon>BOP clade</taxon>
        <taxon>Pooideae</taxon>
        <taxon>Triticodae</taxon>
        <taxon>Triticeae</taxon>
        <taxon>Triticinae</taxon>
        <taxon>Aegilops</taxon>
    </lineage>
</organism>
<evidence type="ECO:0000313" key="1">
    <source>
        <dbReference type="EnsemblPlants" id="AET3Gv20819000.3"/>
    </source>
</evidence>
<dbReference type="EnsemblPlants" id="AET3Gv20819000.3">
    <property type="protein sequence ID" value="AET3Gv20819000.3"/>
    <property type="gene ID" value="AET3Gv20819000"/>
</dbReference>
<evidence type="ECO:0008006" key="3">
    <source>
        <dbReference type="Google" id="ProtNLM"/>
    </source>
</evidence>
<reference evidence="1" key="4">
    <citation type="submission" date="2019-03" db="UniProtKB">
        <authorList>
            <consortium name="EnsemblPlants"/>
        </authorList>
    </citation>
    <scope>IDENTIFICATION</scope>
</reference>
<sequence length="90" mass="10274">LMYLAHYTRPDIAFAVDLLARYSSMKSHWVGVKNIYIYLQGTKDLGLFYQKNQERTMVGYCNDGHLSDPHDVRSQTGFVFLHGGTAFSLP</sequence>
<reference evidence="2" key="2">
    <citation type="journal article" date="2017" name="Nat. Plants">
        <title>The Aegilops tauschii genome reveals multiple impacts of transposons.</title>
        <authorList>
            <person name="Zhao G."/>
            <person name="Zou C."/>
            <person name="Li K."/>
            <person name="Wang K."/>
            <person name="Li T."/>
            <person name="Gao L."/>
            <person name="Zhang X."/>
            <person name="Wang H."/>
            <person name="Yang Z."/>
            <person name="Liu X."/>
            <person name="Jiang W."/>
            <person name="Mao L."/>
            <person name="Kong X."/>
            <person name="Jiao Y."/>
            <person name="Jia J."/>
        </authorList>
    </citation>
    <scope>NUCLEOTIDE SEQUENCE [LARGE SCALE GENOMIC DNA]</scope>
    <source>
        <strain evidence="2">cv. AL8/78</strain>
    </source>
</reference>
<name>A0A453FXJ1_AEGTS</name>
<protein>
    <recommendedName>
        <fullName evidence="3">Reverse transcriptase Ty1/copia-type domain-containing protein</fullName>
    </recommendedName>
</protein>
<keyword evidence="2" id="KW-1185">Reference proteome</keyword>